<reference evidence="1" key="2">
    <citation type="submission" date="2022-05" db="EMBL/GenBank/DDBJ databases">
        <authorList>
            <person name="Kim J.-S."/>
            <person name="Lee K."/>
            <person name="Suh M."/>
            <person name="Eom M."/>
            <person name="Kim J.-S."/>
            <person name="Kim D.-S."/>
            <person name="Ko S.-H."/>
            <person name="Shin Y."/>
            <person name="Lee J.-S."/>
        </authorList>
    </citation>
    <scope>NUCLEOTIDE SEQUENCE</scope>
    <source>
        <strain evidence="1">N237</strain>
    </source>
</reference>
<gene>
    <name evidence="1" type="ORF">M6D93_10630</name>
</gene>
<organism evidence="1 2">
    <name type="scientific">Jatrophihabitans telluris</name>
    <dbReference type="NCBI Taxonomy" id="2038343"/>
    <lineage>
        <taxon>Bacteria</taxon>
        <taxon>Bacillati</taxon>
        <taxon>Actinomycetota</taxon>
        <taxon>Actinomycetes</taxon>
        <taxon>Jatrophihabitantales</taxon>
        <taxon>Jatrophihabitantaceae</taxon>
        <taxon>Jatrophihabitans</taxon>
    </lineage>
</organism>
<keyword evidence="1" id="KW-0238">DNA-binding</keyword>
<reference evidence="1" key="1">
    <citation type="journal article" date="2018" name="Int. J. Syst. Evol. Microbiol.">
        <title>Jatrophihabitans telluris sp. nov., isolated from sediment soil of lava forest wetlands and the emended description of the genus Jatrophihabitans.</title>
        <authorList>
            <person name="Lee K.C."/>
            <person name="Suh M.K."/>
            <person name="Eom M.K."/>
            <person name="Kim K.K."/>
            <person name="Kim J.S."/>
            <person name="Kim D.S."/>
            <person name="Ko S.H."/>
            <person name="Shin Y.K."/>
            <person name="Lee J.S."/>
        </authorList>
    </citation>
    <scope>NUCLEOTIDE SEQUENCE</scope>
    <source>
        <strain evidence="1">N237</strain>
    </source>
</reference>
<dbReference type="RefSeq" id="WP_249769135.1">
    <property type="nucleotide sequence ID" value="NZ_CP097332.1"/>
</dbReference>
<name>A0ABY4QT57_9ACTN</name>
<keyword evidence="2" id="KW-1185">Reference proteome</keyword>
<sequence length="413" mass="45978">MVTKAQGSAAGPTLSPAAARRIALAAQGFAAPSPAGAVTARHIRKAVDTMGLLQLDSVNVLSRSHYLPVYSRIGPYQRDVLDRLTAHTTGRITREYIEYWAHEASLIPLSTYPLLRWRMDDPQQQAWGGIARIAVERPELVDDVRRLVAESGPIRTKQTGIERSPRTPGQMWNWHKGKVALEYLFFTGQVGAARRVNFERHYDLIERILPADVLAAPTLSRPEAQRELVRIAARAYGVATEPDLGDYFRLPRTDSKLRVAELVEAGELVPVTVAGWQPPAYLWPSARRPRSVSARALLSPFDPLIWFRDRALRLFDFHYRIEIYTPAASRRYGYYVLPFLLGDTIVARVDLKADRAVGALRVQAVWAQPGVDEGYVAEHLAAELAQLAHWLGLADVVSAGIGDLAGPLSRFIR</sequence>
<dbReference type="EMBL" id="CP097332">
    <property type="protein sequence ID" value="UQX86762.1"/>
    <property type="molecule type" value="Genomic_DNA"/>
</dbReference>
<evidence type="ECO:0000313" key="1">
    <source>
        <dbReference type="EMBL" id="UQX86762.1"/>
    </source>
</evidence>
<evidence type="ECO:0000313" key="2">
    <source>
        <dbReference type="Proteomes" id="UP001056336"/>
    </source>
</evidence>
<proteinExistence type="predicted"/>
<protein>
    <submittedName>
        <fullName evidence="1">Winged helix DNA-binding domain-containing protein</fullName>
    </submittedName>
</protein>
<dbReference type="PANTHER" id="PTHR30528">
    <property type="entry name" value="CYTOPLASMIC PROTEIN"/>
    <property type="match status" value="1"/>
</dbReference>
<dbReference type="PANTHER" id="PTHR30528:SF0">
    <property type="entry name" value="CYTOPLASMIC PROTEIN"/>
    <property type="match status" value="1"/>
</dbReference>
<dbReference type="InterPro" id="IPR009351">
    <property type="entry name" value="AlkZ-like"/>
</dbReference>
<dbReference type="GO" id="GO:0003677">
    <property type="term" value="F:DNA binding"/>
    <property type="evidence" value="ECO:0007669"/>
    <property type="project" value="UniProtKB-KW"/>
</dbReference>
<dbReference type="Proteomes" id="UP001056336">
    <property type="component" value="Chromosome"/>
</dbReference>
<dbReference type="Pfam" id="PF06224">
    <property type="entry name" value="AlkZ-like"/>
    <property type="match status" value="1"/>
</dbReference>
<accession>A0ABY4QT57</accession>